<reference evidence="2" key="1">
    <citation type="journal article" date="2017" name="Nat. Ecol. Evol.">
        <title>Genome expansion and lineage-specific genetic innovations in the forest pathogenic fungi Armillaria.</title>
        <authorList>
            <person name="Sipos G."/>
            <person name="Prasanna A.N."/>
            <person name="Walter M.C."/>
            <person name="O'Connor E."/>
            <person name="Balint B."/>
            <person name="Krizsan K."/>
            <person name="Kiss B."/>
            <person name="Hess J."/>
            <person name="Varga T."/>
            <person name="Slot J."/>
            <person name="Riley R."/>
            <person name="Boka B."/>
            <person name="Rigling D."/>
            <person name="Barry K."/>
            <person name="Lee J."/>
            <person name="Mihaltcheva S."/>
            <person name="LaButti K."/>
            <person name="Lipzen A."/>
            <person name="Waldron R."/>
            <person name="Moloney N.M."/>
            <person name="Sperisen C."/>
            <person name="Kredics L."/>
            <person name="Vagvoelgyi C."/>
            <person name="Patrignani A."/>
            <person name="Fitzpatrick D."/>
            <person name="Nagy I."/>
            <person name="Doyle S."/>
            <person name="Anderson J.B."/>
            <person name="Grigoriev I.V."/>
            <person name="Gueldener U."/>
            <person name="Muensterkoetter M."/>
            <person name="Nagy L.G."/>
        </authorList>
    </citation>
    <scope>NUCLEOTIDE SEQUENCE [LARGE SCALE GENOMIC DNA]</scope>
    <source>
        <strain evidence="2">Ar21-2</strain>
    </source>
</reference>
<dbReference type="OrthoDB" id="10361155at2759"/>
<proteinExistence type="predicted"/>
<evidence type="ECO:0000313" key="2">
    <source>
        <dbReference type="Proteomes" id="UP000217790"/>
    </source>
</evidence>
<sequence>MSCESDYVDGRHGHISSHKVTSITQSATFSFIAEQNLRKIIDSLYDMKIKAKIKAAWQRAVDASKRALNRIRGSGGADDVPNTDLWDARSPDQVFRQEQGIAMYWLPGAEPDVLAVNRD</sequence>
<organism evidence="1 2">
    <name type="scientific">Armillaria gallica</name>
    <name type="common">Bulbous honey fungus</name>
    <name type="synonym">Armillaria bulbosa</name>
    <dbReference type="NCBI Taxonomy" id="47427"/>
    <lineage>
        <taxon>Eukaryota</taxon>
        <taxon>Fungi</taxon>
        <taxon>Dikarya</taxon>
        <taxon>Basidiomycota</taxon>
        <taxon>Agaricomycotina</taxon>
        <taxon>Agaricomycetes</taxon>
        <taxon>Agaricomycetidae</taxon>
        <taxon>Agaricales</taxon>
        <taxon>Marasmiineae</taxon>
        <taxon>Physalacriaceae</taxon>
        <taxon>Armillaria</taxon>
    </lineage>
</organism>
<accession>A0A2H3EEW7</accession>
<evidence type="ECO:0000313" key="1">
    <source>
        <dbReference type="EMBL" id="PBK97996.1"/>
    </source>
</evidence>
<dbReference type="AlphaFoldDB" id="A0A2H3EEW7"/>
<protein>
    <submittedName>
        <fullName evidence="1">Uncharacterized protein</fullName>
    </submittedName>
</protein>
<dbReference type="OMA" id="IAMYWLP"/>
<name>A0A2H3EEW7_ARMGA</name>
<gene>
    <name evidence="1" type="ORF">ARMGADRAFT_1076451</name>
</gene>
<dbReference type="EMBL" id="KZ293649">
    <property type="protein sequence ID" value="PBK97996.1"/>
    <property type="molecule type" value="Genomic_DNA"/>
</dbReference>
<dbReference type="InParanoid" id="A0A2H3EEW7"/>
<keyword evidence="2" id="KW-1185">Reference proteome</keyword>
<dbReference type="Proteomes" id="UP000217790">
    <property type="component" value="Unassembled WGS sequence"/>
</dbReference>